<evidence type="ECO:0000256" key="4">
    <source>
        <dbReference type="ARBA" id="ARBA00022679"/>
    </source>
</evidence>
<keyword evidence="10" id="KW-0812">Transmembrane</keyword>
<evidence type="ECO:0000259" key="11">
    <source>
        <dbReference type="SMART" id="SM00387"/>
    </source>
</evidence>
<feature type="transmembrane region" description="Helical" evidence="10">
    <location>
        <begin position="92"/>
        <end position="112"/>
    </location>
</feature>
<evidence type="ECO:0000313" key="13">
    <source>
        <dbReference type="Proteomes" id="UP000589620"/>
    </source>
</evidence>
<keyword evidence="4" id="KW-0808">Transferase</keyword>
<feature type="region of interest" description="Disordered" evidence="9">
    <location>
        <begin position="1"/>
        <end position="32"/>
    </location>
</feature>
<name>A0A852SX63_9MICO</name>
<evidence type="ECO:0000256" key="8">
    <source>
        <dbReference type="ARBA" id="ARBA00023012"/>
    </source>
</evidence>
<dbReference type="GO" id="GO:0005524">
    <property type="term" value="F:ATP binding"/>
    <property type="evidence" value="ECO:0007669"/>
    <property type="project" value="UniProtKB-KW"/>
</dbReference>
<keyword evidence="10" id="KW-0472">Membrane</keyword>
<evidence type="ECO:0000256" key="3">
    <source>
        <dbReference type="ARBA" id="ARBA00022553"/>
    </source>
</evidence>
<accession>A0A852SX63</accession>
<dbReference type="GO" id="GO:0046983">
    <property type="term" value="F:protein dimerization activity"/>
    <property type="evidence" value="ECO:0007669"/>
    <property type="project" value="InterPro"/>
</dbReference>
<keyword evidence="5" id="KW-0547">Nucleotide-binding</keyword>
<dbReference type="InterPro" id="IPR036890">
    <property type="entry name" value="HATPase_C_sf"/>
</dbReference>
<keyword evidence="13" id="KW-1185">Reference proteome</keyword>
<evidence type="ECO:0000256" key="2">
    <source>
        <dbReference type="ARBA" id="ARBA00012438"/>
    </source>
</evidence>
<dbReference type="InterPro" id="IPR011712">
    <property type="entry name" value="Sig_transdc_His_kin_sub3_dim/P"/>
</dbReference>
<dbReference type="EMBL" id="JACCBJ010000001">
    <property type="protein sequence ID" value="NYD73467.1"/>
    <property type="molecule type" value="Genomic_DNA"/>
</dbReference>
<dbReference type="GO" id="GO:0016020">
    <property type="term" value="C:membrane"/>
    <property type="evidence" value="ECO:0007669"/>
    <property type="project" value="InterPro"/>
</dbReference>
<dbReference type="SUPFAM" id="SSF55874">
    <property type="entry name" value="ATPase domain of HSP90 chaperone/DNA topoisomerase II/histidine kinase"/>
    <property type="match status" value="1"/>
</dbReference>
<dbReference type="EC" id="2.7.13.3" evidence="2"/>
<proteinExistence type="predicted"/>
<keyword evidence="7" id="KW-0067">ATP-binding</keyword>
<feature type="transmembrane region" description="Helical" evidence="10">
    <location>
        <begin position="66"/>
        <end position="85"/>
    </location>
</feature>
<evidence type="ECO:0000313" key="12">
    <source>
        <dbReference type="EMBL" id="NYD73467.1"/>
    </source>
</evidence>
<feature type="transmembrane region" description="Helical" evidence="10">
    <location>
        <begin position="132"/>
        <end position="151"/>
    </location>
</feature>
<dbReference type="InterPro" id="IPR003594">
    <property type="entry name" value="HATPase_dom"/>
</dbReference>
<sequence>MPWNAPPDPGASARFGDTPPEPPGWERTPWTERGRPRGARWFAVVVAALLQLPGIAIAAHDASHDPLTLAFSVLAFAASFVLLAARRHPGPTVVAIAVLCAPAIAVTTGPPFSAVPLAFAVVTAVVRGARVWAWWTLAGFAIVGPVAAYLLRGDPAAMLRPLIITLILCLLLGVGEALRNRRERYREVARQIASRREAAAEAERLRIARELHDVLAHSLSQISVQAGVGLHLFDARPEKARESLEAIKTTSSQALEEVRGVLGFLRGTEEQAARSPEPDLARIPELVKTYRKAGLQVAYSTDLTSTPSAATQLALYRIVQESLTNVGRHAQAANVAISLTETGGWYVLTIRDDGRGLPTASGDGRTSAEFAAAGVGRGGRGMVGMRERAELLGGRFDVRPAEGGGLLVEARIPVSSQRTAPTAAAS</sequence>
<dbReference type="Gene3D" id="3.30.565.10">
    <property type="entry name" value="Histidine kinase-like ATPase, C-terminal domain"/>
    <property type="match status" value="1"/>
</dbReference>
<feature type="domain" description="Histidine kinase/HSP90-like ATPase" evidence="11">
    <location>
        <begin position="310"/>
        <end position="416"/>
    </location>
</feature>
<dbReference type="Pfam" id="PF02518">
    <property type="entry name" value="HATPase_c"/>
    <property type="match status" value="1"/>
</dbReference>
<keyword evidence="10" id="KW-1133">Transmembrane helix</keyword>
<dbReference type="GO" id="GO:0000155">
    <property type="term" value="F:phosphorelay sensor kinase activity"/>
    <property type="evidence" value="ECO:0007669"/>
    <property type="project" value="InterPro"/>
</dbReference>
<evidence type="ECO:0000256" key="5">
    <source>
        <dbReference type="ARBA" id="ARBA00022741"/>
    </source>
</evidence>
<comment type="catalytic activity">
    <reaction evidence="1">
        <text>ATP + protein L-histidine = ADP + protein N-phospho-L-histidine.</text>
        <dbReference type="EC" id="2.7.13.3"/>
    </reaction>
</comment>
<evidence type="ECO:0000256" key="10">
    <source>
        <dbReference type="SAM" id="Phobius"/>
    </source>
</evidence>
<dbReference type="RefSeq" id="WP_179455018.1">
    <property type="nucleotide sequence ID" value="NZ_BAAAPX010000001.1"/>
</dbReference>
<feature type="transmembrane region" description="Helical" evidence="10">
    <location>
        <begin position="41"/>
        <end position="60"/>
    </location>
</feature>
<dbReference type="Proteomes" id="UP000589620">
    <property type="component" value="Unassembled WGS sequence"/>
</dbReference>
<comment type="caution">
    <text evidence="12">The sequence shown here is derived from an EMBL/GenBank/DDBJ whole genome shotgun (WGS) entry which is preliminary data.</text>
</comment>
<dbReference type="Pfam" id="PF07730">
    <property type="entry name" value="HisKA_3"/>
    <property type="match status" value="1"/>
</dbReference>
<gene>
    <name evidence="12" type="ORF">BJ963_000986</name>
</gene>
<dbReference type="AlphaFoldDB" id="A0A852SX63"/>
<protein>
    <recommendedName>
        <fullName evidence="2">histidine kinase</fullName>
        <ecNumber evidence="2">2.7.13.3</ecNumber>
    </recommendedName>
</protein>
<keyword evidence="3" id="KW-0597">Phosphoprotein</keyword>
<keyword evidence="8" id="KW-0902">Two-component regulatory system</keyword>
<reference evidence="12 13" key="1">
    <citation type="submission" date="2020-07" db="EMBL/GenBank/DDBJ databases">
        <title>Sequencing the genomes of 1000 actinobacteria strains.</title>
        <authorList>
            <person name="Klenk H.-P."/>
        </authorList>
    </citation>
    <scope>NUCLEOTIDE SEQUENCE [LARGE SCALE GENOMIC DNA]</scope>
    <source>
        <strain evidence="12 13">DSM 23871</strain>
    </source>
</reference>
<dbReference type="SMART" id="SM00387">
    <property type="entry name" value="HATPase_c"/>
    <property type="match status" value="1"/>
</dbReference>
<dbReference type="PANTHER" id="PTHR24421:SF10">
    <property type="entry name" value="NITRATE_NITRITE SENSOR PROTEIN NARQ"/>
    <property type="match status" value="1"/>
</dbReference>
<evidence type="ECO:0000256" key="6">
    <source>
        <dbReference type="ARBA" id="ARBA00022777"/>
    </source>
</evidence>
<dbReference type="Gene3D" id="1.20.5.1930">
    <property type="match status" value="1"/>
</dbReference>
<dbReference type="InterPro" id="IPR050482">
    <property type="entry name" value="Sensor_HK_TwoCompSys"/>
</dbReference>
<feature type="transmembrane region" description="Helical" evidence="10">
    <location>
        <begin position="158"/>
        <end position="178"/>
    </location>
</feature>
<keyword evidence="6 12" id="KW-0418">Kinase</keyword>
<evidence type="ECO:0000256" key="1">
    <source>
        <dbReference type="ARBA" id="ARBA00000085"/>
    </source>
</evidence>
<organism evidence="12 13">
    <name type="scientific">Leifsonia soli</name>
    <dbReference type="NCBI Taxonomy" id="582665"/>
    <lineage>
        <taxon>Bacteria</taxon>
        <taxon>Bacillati</taxon>
        <taxon>Actinomycetota</taxon>
        <taxon>Actinomycetes</taxon>
        <taxon>Micrococcales</taxon>
        <taxon>Microbacteriaceae</taxon>
        <taxon>Leifsonia</taxon>
    </lineage>
</organism>
<evidence type="ECO:0000256" key="9">
    <source>
        <dbReference type="SAM" id="MobiDB-lite"/>
    </source>
</evidence>
<dbReference type="PANTHER" id="PTHR24421">
    <property type="entry name" value="NITRATE/NITRITE SENSOR PROTEIN NARX-RELATED"/>
    <property type="match status" value="1"/>
</dbReference>
<dbReference type="CDD" id="cd16917">
    <property type="entry name" value="HATPase_UhpB-NarQ-NarX-like"/>
    <property type="match status" value="1"/>
</dbReference>
<evidence type="ECO:0000256" key="7">
    <source>
        <dbReference type="ARBA" id="ARBA00022840"/>
    </source>
</evidence>